<evidence type="ECO:0000256" key="1">
    <source>
        <dbReference type="SAM" id="MobiDB-lite"/>
    </source>
</evidence>
<dbReference type="Gene3D" id="2.120.10.30">
    <property type="entry name" value="TolB, C-terminal domain"/>
    <property type="match status" value="1"/>
</dbReference>
<evidence type="ECO:0000256" key="2">
    <source>
        <dbReference type="SAM" id="Phobius"/>
    </source>
</evidence>
<dbReference type="KEGG" id="dac:Daci_4531"/>
<organism evidence="3 4">
    <name type="scientific">Delftia acidovorans (strain DSM 14801 / SPH-1)</name>
    <dbReference type="NCBI Taxonomy" id="398578"/>
    <lineage>
        <taxon>Bacteria</taxon>
        <taxon>Pseudomonadati</taxon>
        <taxon>Pseudomonadota</taxon>
        <taxon>Betaproteobacteria</taxon>
        <taxon>Burkholderiales</taxon>
        <taxon>Comamonadaceae</taxon>
        <taxon>Delftia</taxon>
    </lineage>
</organism>
<dbReference type="InterPro" id="IPR011042">
    <property type="entry name" value="6-blade_b-propeller_TolB-like"/>
</dbReference>
<dbReference type="Proteomes" id="UP000000784">
    <property type="component" value="Chromosome"/>
</dbReference>
<dbReference type="HOGENOM" id="CLU_468293_0_0_4"/>
<evidence type="ECO:0000313" key="4">
    <source>
        <dbReference type="Proteomes" id="UP000000784"/>
    </source>
</evidence>
<reference evidence="3 4" key="1">
    <citation type="journal article" date="2004" name="Appl. Environ. Microbiol.">
        <title>Mineralization of individual congeners of linear alkylbenzenesulfonate by defined pairs of heterotrophic bacteria.</title>
        <authorList>
            <person name="Schleheck D."/>
            <person name="Knepper T.P."/>
            <person name="Fischer K."/>
            <person name="Cook A.M."/>
        </authorList>
    </citation>
    <scope>NUCLEOTIDE SEQUENCE [LARGE SCALE GENOMIC DNA]</scope>
    <source>
        <strain evidence="4">DSM 14801 / SPH-1</strain>
    </source>
</reference>
<dbReference type="RefSeq" id="WP_012206330.1">
    <property type="nucleotide sequence ID" value="NC_010002.1"/>
</dbReference>
<keyword evidence="2" id="KW-0472">Membrane</keyword>
<keyword evidence="2" id="KW-0812">Transmembrane</keyword>
<dbReference type="AlphaFoldDB" id="A9C349"/>
<feature type="transmembrane region" description="Helical" evidence="2">
    <location>
        <begin position="560"/>
        <end position="581"/>
    </location>
</feature>
<feature type="transmembrane region" description="Helical" evidence="2">
    <location>
        <begin position="446"/>
        <end position="465"/>
    </location>
</feature>
<accession>A9C349</accession>
<feature type="region of interest" description="Disordered" evidence="1">
    <location>
        <begin position="362"/>
        <end position="385"/>
    </location>
</feature>
<feature type="transmembrane region" description="Helical" evidence="2">
    <location>
        <begin position="12"/>
        <end position="30"/>
    </location>
</feature>
<name>A9C349_DELAS</name>
<sequence>MAEAVCKKWLRAVIGLQCLLILAFVFRGWLLPDPLGPRLPSIQGNTVWIQSHGALHQFDRQGTRLQRLELAQLGLTPSVSSLQFIGEKTLWAHDQGRVHRCDLAMQRCVALDLPDLSTRGGYRWMRVTADEAQIVVSDASNHRVLVYQRDAASSAAQAYVLLKTYSEGLRFPNQTLQVGERMWVANTNRHQIAQIDTAQSTQAAPAVFPVEYAGLRSGRRFPFAMQLDGQQRLWVLVADSSMRGADLLLMDSQLRPERVLPLSPDQDPNAIAMVGQELLLPDMTQFTVHRVDLDGRVLEPFGDAPFRGELASARSSYEWGRRLPSFLLGSIGVLMALGLWLAWKAGELRQLGGKRWQEVGDTEASSAAVAPSPSQHAAQASQASEGKPLVTSVTALAGSTVKRRRALAMVGVLHCLVAGGMVYWFLPLLHQRDCGPDKSCDPTGMLGVLLVLLAVLPLCLYAWLWRKLKQLETMRIATDGHRIAVRMARRTRKFDASRVTCTRQHLWMGLRAIPLRLNGSPLFDEAAFRREILARLPQLQVRDGAWDFAVARHFWSNSGVLGKALVLLYVATLLGFVVRLLA</sequence>
<protein>
    <submittedName>
        <fullName evidence="3">Uncharacterized protein</fullName>
    </submittedName>
</protein>
<reference evidence="4" key="2">
    <citation type="submission" date="2007-11" db="EMBL/GenBank/DDBJ databases">
        <title>Complete sequence of Delftia acidovorans DSM 14801 / SPH-1.</title>
        <authorList>
            <person name="Copeland A."/>
            <person name="Lucas S."/>
            <person name="Lapidus A."/>
            <person name="Barry K."/>
            <person name="Glavina del Rio T."/>
            <person name="Dalin E."/>
            <person name="Tice H."/>
            <person name="Pitluck S."/>
            <person name="Lowry S."/>
            <person name="Clum A."/>
            <person name="Schmutz J."/>
            <person name="Larimer F."/>
            <person name="Land M."/>
            <person name="Hauser L."/>
            <person name="Kyrpides N."/>
            <person name="Kim E."/>
            <person name="Schleheck D."/>
            <person name="Richardson P."/>
        </authorList>
    </citation>
    <scope>NUCLEOTIDE SEQUENCE [LARGE SCALE GENOMIC DNA]</scope>
    <source>
        <strain evidence="4">DSM 14801 / SPH-1</strain>
    </source>
</reference>
<keyword evidence="4" id="KW-1185">Reference proteome</keyword>
<dbReference type="GeneID" id="24118342"/>
<dbReference type="STRING" id="398578.Daci_4531"/>
<dbReference type="EMBL" id="CP000884">
    <property type="protein sequence ID" value="ABX37160.1"/>
    <property type="molecule type" value="Genomic_DNA"/>
</dbReference>
<proteinExistence type="predicted"/>
<evidence type="ECO:0000313" key="3">
    <source>
        <dbReference type="EMBL" id="ABX37160.1"/>
    </source>
</evidence>
<dbReference type="SUPFAM" id="SSF63829">
    <property type="entry name" value="Calcium-dependent phosphotriesterase"/>
    <property type="match status" value="1"/>
</dbReference>
<gene>
    <name evidence="3" type="ordered locus">Daci_4531</name>
</gene>
<feature type="compositionally biased region" description="Low complexity" evidence="1">
    <location>
        <begin position="364"/>
        <end position="384"/>
    </location>
</feature>
<feature type="transmembrane region" description="Helical" evidence="2">
    <location>
        <begin position="323"/>
        <end position="343"/>
    </location>
</feature>
<keyword evidence="2" id="KW-1133">Transmembrane helix</keyword>
<feature type="transmembrane region" description="Helical" evidence="2">
    <location>
        <begin position="406"/>
        <end position="426"/>
    </location>
</feature>